<evidence type="ECO:0000256" key="4">
    <source>
        <dbReference type="PROSITE-ProRule" id="PRU00335"/>
    </source>
</evidence>
<dbReference type="RefSeq" id="WP_089220549.1">
    <property type="nucleotide sequence ID" value="NZ_FZOS01000020.1"/>
</dbReference>
<keyword evidence="1" id="KW-0805">Transcription regulation</keyword>
<dbReference type="InterPro" id="IPR036271">
    <property type="entry name" value="Tet_transcr_reg_TetR-rel_C_sf"/>
</dbReference>
<sequence length="188" mass="19961">MARSKEFDVDTAVDAAIAVFREHGFEGTSAQMLVDAMGIGRQSLYDTFGDKWGIYRAAVTRYSQAEVRAHAAMLASGNRAIDGLRAMFDRVVAEADRPCLGLSSTVEFGCAKPDLTKARTASSDFLAGAVTDAVVRAREQGDVAADLDPEPLTTFLIATISSIRLAARAGASPQHLAALADLALRALR</sequence>
<dbReference type="Gene3D" id="1.10.10.60">
    <property type="entry name" value="Homeodomain-like"/>
    <property type="match status" value="1"/>
</dbReference>
<dbReference type="Pfam" id="PF16925">
    <property type="entry name" value="TetR_C_13"/>
    <property type="match status" value="1"/>
</dbReference>
<accession>A0A239I2L5</accession>
<dbReference type="Gene3D" id="1.10.357.10">
    <property type="entry name" value="Tetracycline Repressor, domain 2"/>
    <property type="match status" value="1"/>
</dbReference>
<organism evidence="6 7">
    <name type="scientific">Edaphosphingomonas laterariae</name>
    <dbReference type="NCBI Taxonomy" id="861865"/>
    <lineage>
        <taxon>Bacteria</taxon>
        <taxon>Pseudomonadati</taxon>
        <taxon>Pseudomonadota</taxon>
        <taxon>Alphaproteobacteria</taxon>
        <taxon>Sphingomonadales</taxon>
        <taxon>Rhizorhabdaceae</taxon>
        <taxon>Edaphosphingomonas</taxon>
    </lineage>
</organism>
<gene>
    <name evidence="6" type="ORF">SAMN06295912_12050</name>
</gene>
<evidence type="ECO:0000256" key="3">
    <source>
        <dbReference type="ARBA" id="ARBA00023163"/>
    </source>
</evidence>
<dbReference type="OrthoDB" id="9795242at2"/>
<keyword evidence="7" id="KW-1185">Reference proteome</keyword>
<name>A0A239I2L5_9SPHN</name>
<dbReference type="SUPFAM" id="SSF46689">
    <property type="entry name" value="Homeodomain-like"/>
    <property type="match status" value="1"/>
</dbReference>
<dbReference type="PANTHER" id="PTHR47506:SF1">
    <property type="entry name" value="HTH-TYPE TRANSCRIPTIONAL REGULATOR YJDC"/>
    <property type="match status" value="1"/>
</dbReference>
<evidence type="ECO:0000256" key="1">
    <source>
        <dbReference type="ARBA" id="ARBA00023015"/>
    </source>
</evidence>
<dbReference type="SUPFAM" id="SSF48498">
    <property type="entry name" value="Tetracyclin repressor-like, C-terminal domain"/>
    <property type="match status" value="1"/>
</dbReference>
<dbReference type="InterPro" id="IPR009057">
    <property type="entry name" value="Homeodomain-like_sf"/>
</dbReference>
<keyword evidence="2 4" id="KW-0238">DNA-binding</keyword>
<dbReference type="PROSITE" id="PS50977">
    <property type="entry name" value="HTH_TETR_2"/>
    <property type="match status" value="1"/>
</dbReference>
<evidence type="ECO:0000313" key="7">
    <source>
        <dbReference type="Proteomes" id="UP000198281"/>
    </source>
</evidence>
<evidence type="ECO:0000259" key="5">
    <source>
        <dbReference type="PROSITE" id="PS50977"/>
    </source>
</evidence>
<dbReference type="Pfam" id="PF00440">
    <property type="entry name" value="TetR_N"/>
    <property type="match status" value="1"/>
</dbReference>
<evidence type="ECO:0000313" key="6">
    <source>
        <dbReference type="EMBL" id="SNS87283.1"/>
    </source>
</evidence>
<dbReference type="EMBL" id="FZOS01000020">
    <property type="protein sequence ID" value="SNS87283.1"/>
    <property type="molecule type" value="Genomic_DNA"/>
</dbReference>
<feature type="domain" description="HTH tetR-type" evidence="5">
    <location>
        <begin position="6"/>
        <end position="66"/>
    </location>
</feature>
<dbReference type="InterPro" id="IPR011075">
    <property type="entry name" value="TetR_C"/>
</dbReference>
<proteinExistence type="predicted"/>
<dbReference type="AlphaFoldDB" id="A0A239I2L5"/>
<keyword evidence="3" id="KW-0804">Transcription</keyword>
<dbReference type="PANTHER" id="PTHR47506">
    <property type="entry name" value="TRANSCRIPTIONAL REGULATORY PROTEIN"/>
    <property type="match status" value="1"/>
</dbReference>
<evidence type="ECO:0000256" key="2">
    <source>
        <dbReference type="ARBA" id="ARBA00023125"/>
    </source>
</evidence>
<feature type="DNA-binding region" description="H-T-H motif" evidence="4">
    <location>
        <begin position="29"/>
        <end position="48"/>
    </location>
</feature>
<dbReference type="Proteomes" id="UP000198281">
    <property type="component" value="Unassembled WGS sequence"/>
</dbReference>
<reference evidence="7" key="1">
    <citation type="submission" date="2017-06" db="EMBL/GenBank/DDBJ databases">
        <authorList>
            <person name="Varghese N."/>
            <person name="Submissions S."/>
        </authorList>
    </citation>
    <scope>NUCLEOTIDE SEQUENCE [LARGE SCALE GENOMIC DNA]</scope>
    <source>
        <strain evidence="7">LNB2</strain>
    </source>
</reference>
<protein>
    <submittedName>
        <fullName evidence="6">Transcriptional regulator, TetR family</fullName>
    </submittedName>
</protein>
<dbReference type="InterPro" id="IPR001647">
    <property type="entry name" value="HTH_TetR"/>
</dbReference>
<dbReference type="GO" id="GO:0003677">
    <property type="term" value="F:DNA binding"/>
    <property type="evidence" value="ECO:0007669"/>
    <property type="project" value="UniProtKB-UniRule"/>
</dbReference>